<comment type="similarity">
    <text evidence="3">Belongs to the pyrimidine 5'-nucleotidase family.</text>
</comment>
<keyword evidence="6" id="KW-0479">Metal-binding</keyword>
<evidence type="ECO:0000256" key="1">
    <source>
        <dbReference type="ARBA" id="ARBA00000815"/>
    </source>
</evidence>
<accession>A0ABN9B2V4</accession>
<evidence type="ECO:0000256" key="6">
    <source>
        <dbReference type="ARBA" id="ARBA00022723"/>
    </source>
</evidence>
<comment type="function">
    <text evidence="12">Specifically hydrolyzes 7-methylguanosine monophosphate (m(7)GMP) to 7-methylguanosine and inorganic phosphate. The specific activity for m(7)GMP may protect cells against undesired salvage of m(7)GMP and its incorporation into nucleic acids. Also has weak activity for CMP. UMP and purine nucleotides are poor substrates.</text>
</comment>
<evidence type="ECO:0000256" key="13">
    <source>
        <dbReference type="ARBA" id="ARBA00048583"/>
    </source>
</evidence>
<keyword evidence="10" id="KW-0546">Nucleotide metabolism</keyword>
<comment type="subunit">
    <text evidence="4">Monomer.</text>
</comment>
<evidence type="ECO:0000256" key="5">
    <source>
        <dbReference type="ARBA" id="ARBA00022490"/>
    </source>
</evidence>
<keyword evidence="9" id="KW-0460">Magnesium</keyword>
<dbReference type="Proteomes" id="UP001162483">
    <property type="component" value="Unassembled WGS sequence"/>
</dbReference>
<dbReference type="InterPro" id="IPR036412">
    <property type="entry name" value="HAD-like_sf"/>
</dbReference>
<comment type="caution">
    <text evidence="14">The sequence shown here is derived from an EMBL/GenBank/DDBJ whole genome shotgun (WGS) entry which is preliminary data.</text>
</comment>
<proteinExistence type="inferred from homology"/>
<dbReference type="PANTHER" id="PTHR13045">
    <property type="entry name" value="5'-NUCLEOTIDASE"/>
    <property type="match status" value="1"/>
</dbReference>
<evidence type="ECO:0008006" key="16">
    <source>
        <dbReference type="Google" id="ProtNLM"/>
    </source>
</evidence>
<evidence type="ECO:0000256" key="7">
    <source>
        <dbReference type="ARBA" id="ARBA00022741"/>
    </source>
</evidence>
<comment type="catalytic activity">
    <reaction evidence="11">
        <text>CMP + H2O = cytidine + phosphate</text>
        <dbReference type="Rhea" id="RHEA:29367"/>
        <dbReference type="ChEBI" id="CHEBI:15377"/>
        <dbReference type="ChEBI" id="CHEBI:17562"/>
        <dbReference type="ChEBI" id="CHEBI:43474"/>
        <dbReference type="ChEBI" id="CHEBI:60377"/>
        <dbReference type="EC" id="3.1.3.91"/>
    </reaction>
</comment>
<keyword evidence="15" id="KW-1185">Reference proteome</keyword>
<evidence type="ECO:0000256" key="2">
    <source>
        <dbReference type="ARBA" id="ARBA00004496"/>
    </source>
</evidence>
<sequence>MSHRTNILLLGDTLGDLTMADGVTNLENILRIGYLNDKVEELMEQFLQSYDIVLVRDETLDVANGILHFSTAKN</sequence>
<evidence type="ECO:0000313" key="15">
    <source>
        <dbReference type="Proteomes" id="UP001162483"/>
    </source>
</evidence>
<dbReference type="InterPro" id="IPR023214">
    <property type="entry name" value="HAD_sf"/>
</dbReference>
<keyword evidence="7" id="KW-0547">Nucleotide-binding</keyword>
<keyword evidence="5" id="KW-0963">Cytoplasm</keyword>
<evidence type="ECO:0000256" key="11">
    <source>
        <dbReference type="ARBA" id="ARBA00036362"/>
    </source>
</evidence>
<comment type="subcellular location">
    <subcellularLocation>
        <location evidence="2">Cytoplasm</location>
    </subcellularLocation>
</comment>
<organism evidence="14 15">
    <name type="scientific">Staurois parvus</name>
    <dbReference type="NCBI Taxonomy" id="386267"/>
    <lineage>
        <taxon>Eukaryota</taxon>
        <taxon>Metazoa</taxon>
        <taxon>Chordata</taxon>
        <taxon>Craniata</taxon>
        <taxon>Vertebrata</taxon>
        <taxon>Euteleostomi</taxon>
        <taxon>Amphibia</taxon>
        <taxon>Batrachia</taxon>
        <taxon>Anura</taxon>
        <taxon>Neobatrachia</taxon>
        <taxon>Ranoidea</taxon>
        <taxon>Ranidae</taxon>
        <taxon>Staurois</taxon>
    </lineage>
</organism>
<protein>
    <recommendedName>
        <fullName evidence="16">5'-nucleotidase</fullName>
    </recommendedName>
</protein>
<evidence type="ECO:0000256" key="3">
    <source>
        <dbReference type="ARBA" id="ARBA00008389"/>
    </source>
</evidence>
<evidence type="ECO:0000256" key="4">
    <source>
        <dbReference type="ARBA" id="ARBA00011245"/>
    </source>
</evidence>
<evidence type="ECO:0000256" key="8">
    <source>
        <dbReference type="ARBA" id="ARBA00022801"/>
    </source>
</evidence>
<evidence type="ECO:0000256" key="10">
    <source>
        <dbReference type="ARBA" id="ARBA00023080"/>
    </source>
</evidence>
<dbReference type="EMBL" id="CATNWA010001637">
    <property type="protein sequence ID" value="CAI9540805.1"/>
    <property type="molecule type" value="Genomic_DNA"/>
</dbReference>
<gene>
    <name evidence="14" type="ORF">SPARVUS_LOCUS1808273</name>
</gene>
<dbReference type="Gene3D" id="3.40.50.1000">
    <property type="entry name" value="HAD superfamily/HAD-like"/>
    <property type="match status" value="1"/>
</dbReference>
<dbReference type="PANTHER" id="PTHR13045:SF15">
    <property type="entry name" value="7-METHYLGUANOSINE PHOSPHATE-SPECIFIC 5'-NUCLEOTIDASE"/>
    <property type="match status" value="1"/>
</dbReference>
<dbReference type="InterPro" id="IPR006434">
    <property type="entry name" value="Pyrimidine_nucleotidase_eu"/>
</dbReference>
<keyword evidence="8" id="KW-0378">Hydrolase</keyword>
<name>A0ABN9B2V4_9NEOB</name>
<comment type="catalytic activity">
    <reaction evidence="1">
        <text>a ribonucleoside 5'-phosphate + H2O = a ribonucleoside + phosphate</text>
        <dbReference type="Rhea" id="RHEA:12484"/>
        <dbReference type="ChEBI" id="CHEBI:15377"/>
        <dbReference type="ChEBI" id="CHEBI:18254"/>
        <dbReference type="ChEBI" id="CHEBI:43474"/>
        <dbReference type="ChEBI" id="CHEBI:58043"/>
        <dbReference type="EC" id="3.1.3.5"/>
    </reaction>
</comment>
<dbReference type="Pfam" id="PF05822">
    <property type="entry name" value="UMPH-1"/>
    <property type="match status" value="1"/>
</dbReference>
<dbReference type="SUPFAM" id="SSF56784">
    <property type="entry name" value="HAD-like"/>
    <property type="match status" value="1"/>
</dbReference>
<reference evidence="14" key="1">
    <citation type="submission" date="2023-05" db="EMBL/GenBank/DDBJ databases">
        <authorList>
            <person name="Stuckert A."/>
        </authorList>
    </citation>
    <scope>NUCLEOTIDE SEQUENCE</scope>
</reference>
<evidence type="ECO:0000313" key="14">
    <source>
        <dbReference type="EMBL" id="CAI9540805.1"/>
    </source>
</evidence>
<evidence type="ECO:0000256" key="12">
    <source>
        <dbReference type="ARBA" id="ARBA00046090"/>
    </source>
</evidence>
<evidence type="ECO:0000256" key="9">
    <source>
        <dbReference type="ARBA" id="ARBA00022842"/>
    </source>
</evidence>
<comment type="catalytic activity">
    <reaction evidence="13">
        <text>N(7)-methyl-GMP + H2O = N(7)-methylguanosine + phosphate</text>
        <dbReference type="Rhea" id="RHEA:37107"/>
        <dbReference type="ChEBI" id="CHEBI:15377"/>
        <dbReference type="ChEBI" id="CHEBI:20794"/>
        <dbReference type="ChEBI" id="CHEBI:43474"/>
        <dbReference type="ChEBI" id="CHEBI:58285"/>
        <dbReference type="EC" id="3.1.3.91"/>
    </reaction>
</comment>